<protein>
    <submittedName>
        <fullName evidence="1">Uncharacterized protein</fullName>
    </submittedName>
</protein>
<dbReference type="EMBL" id="BK015522">
    <property type="protein sequence ID" value="DAE10912.1"/>
    <property type="molecule type" value="Genomic_DNA"/>
</dbReference>
<proteinExistence type="predicted"/>
<accession>A0A8S5PVY8</accession>
<sequence>MLRKTRKILSIKCKLLRENVNVLQKICKMS</sequence>
<organism evidence="1">
    <name type="scientific">Siphoviridae sp. ctg0K17</name>
    <dbReference type="NCBI Taxonomy" id="2825600"/>
    <lineage>
        <taxon>Viruses</taxon>
        <taxon>Duplodnaviria</taxon>
        <taxon>Heunggongvirae</taxon>
        <taxon>Uroviricota</taxon>
        <taxon>Caudoviricetes</taxon>
    </lineage>
</organism>
<reference evidence="1" key="1">
    <citation type="journal article" date="2021" name="Proc. Natl. Acad. Sci. U.S.A.">
        <title>A Catalog of Tens of Thousands of Viruses from Human Metagenomes Reveals Hidden Associations with Chronic Diseases.</title>
        <authorList>
            <person name="Tisza M.J."/>
            <person name="Buck C.B."/>
        </authorList>
    </citation>
    <scope>NUCLEOTIDE SEQUENCE</scope>
    <source>
        <strain evidence="1">Ctg0K17</strain>
    </source>
</reference>
<evidence type="ECO:0000313" key="1">
    <source>
        <dbReference type="EMBL" id="DAE10912.1"/>
    </source>
</evidence>
<name>A0A8S5PVY8_9CAUD</name>